<proteinExistence type="predicted"/>
<protein>
    <submittedName>
        <fullName evidence="2">Probable E3 ubiquitin-protein ligase BAH1-like 1</fullName>
    </submittedName>
</protein>
<dbReference type="Proteomes" id="UP000818029">
    <property type="component" value="Chromosome D11"/>
</dbReference>
<dbReference type="InterPro" id="IPR033326">
    <property type="entry name" value="BAH1"/>
</dbReference>
<evidence type="ECO:0000313" key="2">
    <source>
        <dbReference type="RefSeq" id="XP_040961967.1"/>
    </source>
</evidence>
<evidence type="ECO:0000313" key="1">
    <source>
        <dbReference type="Proteomes" id="UP000818029"/>
    </source>
</evidence>
<keyword evidence="1" id="KW-1185">Reference proteome</keyword>
<dbReference type="RefSeq" id="XP_040961967.1">
    <property type="nucleotide sequence ID" value="XM_041106033.1"/>
</dbReference>
<reference evidence="2" key="2">
    <citation type="submission" date="2025-08" db="UniProtKB">
        <authorList>
            <consortium name="RefSeq"/>
        </authorList>
    </citation>
    <scope>IDENTIFICATION</scope>
</reference>
<gene>
    <name evidence="2" type="primary">LOC121223743</name>
</gene>
<accession>A0ABM3B4J2</accession>
<sequence length="79" mass="9591">MEYYAKKAPLYVKFTLYLWVQAGVYEGAVHLDELSILLRRSFLNSYREYWEQRLEKERVERVRQAKQQWESQCQASIGL</sequence>
<dbReference type="PANTHER" id="PTHR46764">
    <property type="entry name" value="E3 UBIQUITIN-PROTEIN LIGASE BAH1"/>
    <property type="match status" value="1"/>
</dbReference>
<dbReference type="PANTHER" id="PTHR46764:SF1">
    <property type="entry name" value="E3 UBIQUITIN-PROTEIN LIGASE NLA"/>
    <property type="match status" value="1"/>
</dbReference>
<reference evidence="1" key="1">
    <citation type="journal article" date="2020" name="Nat. Genet.">
        <title>Genomic diversifications of five Gossypium allopolyploid species and their impact on cotton improvement.</title>
        <authorList>
            <person name="Chen Z.J."/>
            <person name="Sreedasyam A."/>
            <person name="Ando A."/>
            <person name="Song Q."/>
            <person name="De Santiago L.M."/>
            <person name="Hulse-Kemp A.M."/>
            <person name="Ding M."/>
            <person name="Ye W."/>
            <person name="Kirkbride R.C."/>
            <person name="Jenkins J."/>
            <person name="Plott C."/>
            <person name="Lovell J."/>
            <person name="Lin Y.M."/>
            <person name="Vaughn R."/>
            <person name="Liu B."/>
            <person name="Simpson S."/>
            <person name="Scheffler B.E."/>
            <person name="Wen L."/>
            <person name="Saski C.A."/>
            <person name="Grover C.E."/>
            <person name="Hu G."/>
            <person name="Conover J.L."/>
            <person name="Carlson J.W."/>
            <person name="Shu S."/>
            <person name="Boston L.B."/>
            <person name="Williams M."/>
            <person name="Peterson D.G."/>
            <person name="McGee K."/>
            <person name="Jones D.C."/>
            <person name="Wendel J.F."/>
            <person name="Stelly D.M."/>
            <person name="Grimwood J."/>
            <person name="Schmutz J."/>
        </authorList>
    </citation>
    <scope>NUCLEOTIDE SEQUENCE [LARGE SCALE GENOMIC DNA]</scope>
    <source>
        <strain evidence="1">cv. TM-1</strain>
    </source>
</reference>
<name>A0ABM3B4J2_GOSHI</name>
<dbReference type="GeneID" id="121223743"/>
<organism evidence="1 2">
    <name type="scientific">Gossypium hirsutum</name>
    <name type="common">Upland cotton</name>
    <name type="synonym">Gossypium mexicanum</name>
    <dbReference type="NCBI Taxonomy" id="3635"/>
    <lineage>
        <taxon>Eukaryota</taxon>
        <taxon>Viridiplantae</taxon>
        <taxon>Streptophyta</taxon>
        <taxon>Embryophyta</taxon>
        <taxon>Tracheophyta</taxon>
        <taxon>Spermatophyta</taxon>
        <taxon>Magnoliopsida</taxon>
        <taxon>eudicotyledons</taxon>
        <taxon>Gunneridae</taxon>
        <taxon>Pentapetalae</taxon>
        <taxon>rosids</taxon>
        <taxon>malvids</taxon>
        <taxon>Malvales</taxon>
        <taxon>Malvaceae</taxon>
        <taxon>Malvoideae</taxon>
        <taxon>Gossypium</taxon>
    </lineage>
</organism>